<evidence type="ECO:0000256" key="1">
    <source>
        <dbReference type="SAM" id="MobiDB-lite"/>
    </source>
</evidence>
<feature type="non-terminal residue" evidence="2">
    <location>
        <position position="1"/>
    </location>
</feature>
<organism evidence="2">
    <name type="scientific">marine sediment metagenome</name>
    <dbReference type="NCBI Taxonomy" id="412755"/>
    <lineage>
        <taxon>unclassified sequences</taxon>
        <taxon>metagenomes</taxon>
        <taxon>ecological metagenomes</taxon>
    </lineage>
</organism>
<feature type="region of interest" description="Disordered" evidence="1">
    <location>
        <begin position="1"/>
        <end position="36"/>
    </location>
</feature>
<name>X1E1U1_9ZZZZ</name>
<gene>
    <name evidence="2" type="ORF">S01H4_47860</name>
</gene>
<sequence>QHTAIYAQRAPPIMPAMSAPANTKGEAPAGKGRRKPVAKIAPRMICPSIPIFQRPGAKVRSNAEEQRTRGIQTAIVWASFAAEPIPPAKRIAKVCSGGAPETRRMSVVKTSERKTAAANRPTDRLNLAA</sequence>
<proteinExistence type="predicted"/>
<reference evidence="2" key="1">
    <citation type="journal article" date="2014" name="Front. Microbiol.">
        <title>High frequency of phylogenetically diverse reductive dehalogenase-homologous genes in deep subseafloor sedimentary metagenomes.</title>
        <authorList>
            <person name="Kawai M."/>
            <person name="Futagami T."/>
            <person name="Toyoda A."/>
            <person name="Takaki Y."/>
            <person name="Nishi S."/>
            <person name="Hori S."/>
            <person name="Arai W."/>
            <person name="Tsubouchi T."/>
            <person name="Morono Y."/>
            <person name="Uchiyama I."/>
            <person name="Ito T."/>
            <person name="Fujiyama A."/>
            <person name="Inagaki F."/>
            <person name="Takami H."/>
        </authorList>
    </citation>
    <scope>NUCLEOTIDE SEQUENCE</scope>
    <source>
        <strain evidence="2">Expedition CK06-06</strain>
    </source>
</reference>
<protein>
    <submittedName>
        <fullName evidence="2">Uncharacterized protein</fullName>
    </submittedName>
</protein>
<comment type="caution">
    <text evidence="2">The sequence shown here is derived from an EMBL/GenBank/DDBJ whole genome shotgun (WGS) entry which is preliminary data.</text>
</comment>
<accession>X1E1U1</accession>
<dbReference type="AlphaFoldDB" id="X1E1U1"/>
<dbReference type="EMBL" id="BART01026917">
    <property type="protein sequence ID" value="GAH02623.1"/>
    <property type="molecule type" value="Genomic_DNA"/>
</dbReference>
<feature type="region of interest" description="Disordered" evidence="1">
    <location>
        <begin position="97"/>
        <end position="129"/>
    </location>
</feature>
<evidence type="ECO:0000313" key="2">
    <source>
        <dbReference type="EMBL" id="GAH02623.1"/>
    </source>
</evidence>